<evidence type="ECO:0000256" key="7">
    <source>
        <dbReference type="SAM" id="Phobius"/>
    </source>
</evidence>
<keyword evidence="9" id="KW-1185">Reference proteome</keyword>
<evidence type="ECO:0000256" key="3">
    <source>
        <dbReference type="ARBA" id="ARBA00022475"/>
    </source>
</evidence>
<keyword evidence="4 7" id="KW-0812">Transmembrane</keyword>
<evidence type="ECO:0000256" key="6">
    <source>
        <dbReference type="ARBA" id="ARBA00023136"/>
    </source>
</evidence>
<keyword evidence="3" id="KW-1003">Cell membrane</keyword>
<evidence type="ECO:0000313" key="9">
    <source>
        <dbReference type="Proteomes" id="UP000008631"/>
    </source>
</evidence>
<feature type="transmembrane region" description="Helical" evidence="7">
    <location>
        <begin position="28"/>
        <end position="50"/>
    </location>
</feature>
<dbReference type="PANTHER" id="PTHR33884:SF3">
    <property type="entry name" value="UPF0410 PROTEIN YMGE"/>
    <property type="match status" value="1"/>
</dbReference>
<protein>
    <submittedName>
        <fullName evidence="8">Transglycosylase-associated protein</fullName>
    </submittedName>
</protein>
<dbReference type="PANTHER" id="PTHR33884">
    <property type="entry name" value="UPF0410 PROTEIN YMGE"/>
    <property type="match status" value="1"/>
</dbReference>
<dbReference type="EMBL" id="CP002353">
    <property type="protein sequence ID" value="ADV62594.1"/>
    <property type="molecule type" value="Genomic_DNA"/>
</dbReference>
<proteinExistence type="inferred from homology"/>
<dbReference type="InParanoid" id="E8R375"/>
<keyword evidence="6 7" id="KW-0472">Membrane</keyword>
<dbReference type="Proteomes" id="UP000008631">
    <property type="component" value="Chromosome"/>
</dbReference>
<gene>
    <name evidence="8" type="ordered locus">Isop_2014</name>
</gene>
<dbReference type="InterPro" id="IPR007341">
    <property type="entry name" value="Transgly_assoc"/>
</dbReference>
<reference key="1">
    <citation type="submission" date="2010-11" db="EMBL/GenBank/DDBJ databases">
        <title>The complete sequence of chromosome of Isophaera pallida ATCC 43644.</title>
        <authorList>
            <consortium name="US DOE Joint Genome Institute (JGI-PGF)"/>
            <person name="Lucas S."/>
            <person name="Copeland A."/>
            <person name="Lapidus A."/>
            <person name="Bruce D."/>
            <person name="Goodwin L."/>
            <person name="Pitluck S."/>
            <person name="Kyrpides N."/>
            <person name="Mavromatis K."/>
            <person name="Pagani I."/>
            <person name="Ivanova N."/>
            <person name="Saunders E."/>
            <person name="Brettin T."/>
            <person name="Detter J.C."/>
            <person name="Han C."/>
            <person name="Tapia R."/>
            <person name="Land M."/>
            <person name="Hauser L."/>
            <person name="Markowitz V."/>
            <person name="Cheng J.-F."/>
            <person name="Hugenholtz P."/>
            <person name="Woyke T."/>
            <person name="Wu D."/>
            <person name="Eisen J.A."/>
        </authorList>
    </citation>
    <scope>NUCLEOTIDE SEQUENCE</scope>
    <source>
        <strain>ATCC 43644</strain>
    </source>
</reference>
<comment type="similarity">
    <text evidence="2">Belongs to the UPF0410 family.</text>
</comment>
<dbReference type="STRING" id="575540.Isop_2014"/>
<evidence type="ECO:0000313" key="8">
    <source>
        <dbReference type="EMBL" id="ADV62594.1"/>
    </source>
</evidence>
<organism evidence="8 9">
    <name type="scientific">Isosphaera pallida (strain ATCC 43644 / DSM 9630 / IS1B)</name>
    <dbReference type="NCBI Taxonomy" id="575540"/>
    <lineage>
        <taxon>Bacteria</taxon>
        <taxon>Pseudomonadati</taxon>
        <taxon>Planctomycetota</taxon>
        <taxon>Planctomycetia</taxon>
        <taxon>Isosphaerales</taxon>
        <taxon>Isosphaeraceae</taxon>
        <taxon>Isosphaera</taxon>
    </lineage>
</organism>
<evidence type="ECO:0000256" key="4">
    <source>
        <dbReference type="ARBA" id="ARBA00022692"/>
    </source>
</evidence>
<evidence type="ECO:0000256" key="1">
    <source>
        <dbReference type="ARBA" id="ARBA00004651"/>
    </source>
</evidence>
<evidence type="ECO:0000256" key="5">
    <source>
        <dbReference type="ARBA" id="ARBA00022989"/>
    </source>
</evidence>
<dbReference type="AlphaFoldDB" id="E8R375"/>
<sequence>MMSLVWFLLVGLVAGSVAVWIRGGPDRGWIGNMVLGIVGALVGGFLFQLLGFTTNSLLGELISAVVGALVFLWALKVISKST</sequence>
<comment type="subcellular location">
    <subcellularLocation>
        <location evidence="1">Cell membrane</location>
        <topology evidence="1">Multi-pass membrane protein</topology>
    </subcellularLocation>
</comment>
<name>E8R375_ISOPI</name>
<keyword evidence="5 7" id="KW-1133">Transmembrane helix</keyword>
<dbReference type="KEGG" id="ipa:Isop_2014"/>
<dbReference type="GO" id="GO:0005886">
    <property type="term" value="C:plasma membrane"/>
    <property type="evidence" value="ECO:0007669"/>
    <property type="project" value="UniProtKB-SubCell"/>
</dbReference>
<dbReference type="Pfam" id="PF04226">
    <property type="entry name" value="Transgly_assoc"/>
    <property type="match status" value="1"/>
</dbReference>
<reference evidence="8 9" key="2">
    <citation type="journal article" date="2011" name="Stand. Genomic Sci.">
        <title>Complete genome sequence of Isosphaera pallida type strain (IS1B).</title>
        <authorList>
            <consortium name="US DOE Joint Genome Institute (JGI-PGF)"/>
            <person name="Goker M."/>
            <person name="Cleland D."/>
            <person name="Saunders E."/>
            <person name="Lapidus A."/>
            <person name="Nolan M."/>
            <person name="Lucas S."/>
            <person name="Hammon N."/>
            <person name="Deshpande S."/>
            <person name="Cheng J.F."/>
            <person name="Tapia R."/>
            <person name="Han C."/>
            <person name="Goodwin L."/>
            <person name="Pitluck S."/>
            <person name="Liolios K."/>
            <person name="Pagani I."/>
            <person name="Ivanova N."/>
            <person name="Mavromatis K."/>
            <person name="Pati A."/>
            <person name="Chen A."/>
            <person name="Palaniappan K."/>
            <person name="Land M."/>
            <person name="Hauser L."/>
            <person name="Chang Y.J."/>
            <person name="Jeffries C.D."/>
            <person name="Detter J.C."/>
            <person name="Beck B."/>
            <person name="Woyke T."/>
            <person name="Bristow J."/>
            <person name="Eisen J.A."/>
            <person name="Markowitz V."/>
            <person name="Hugenholtz P."/>
            <person name="Kyrpides N.C."/>
            <person name="Klenk H.P."/>
        </authorList>
    </citation>
    <scope>NUCLEOTIDE SEQUENCE [LARGE SCALE GENOMIC DNA]</scope>
    <source>
        <strain evidence="9">ATCC 43644 / DSM 9630 / IS1B</strain>
    </source>
</reference>
<dbReference type="eggNOG" id="COG2261">
    <property type="taxonomic scope" value="Bacteria"/>
</dbReference>
<accession>E8R375</accession>
<feature type="transmembrane region" description="Helical" evidence="7">
    <location>
        <begin position="57"/>
        <end position="75"/>
    </location>
</feature>
<dbReference type="HOGENOM" id="CLU_160040_2_3_0"/>
<evidence type="ECO:0000256" key="2">
    <source>
        <dbReference type="ARBA" id="ARBA00011006"/>
    </source>
</evidence>